<evidence type="ECO:0000256" key="6">
    <source>
        <dbReference type="ARBA" id="ARBA00018236"/>
    </source>
</evidence>
<dbReference type="EMBL" id="JAUJLE010000006">
    <property type="protein sequence ID" value="KAK1013117.1"/>
    <property type="molecule type" value="Genomic_DNA"/>
</dbReference>
<comment type="pathway">
    <text evidence="3">Nucleotide-sugar biosynthesis; GDP-alpha-D-mannose biosynthesis; alpha-D-mannose 1-phosphate from D-fructose 6-phosphate: step 1/2.</text>
</comment>
<dbReference type="GO" id="GO:0008270">
    <property type="term" value="F:zinc ion binding"/>
    <property type="evidence" value="ECO:0007669"/>
    <property type="project" value="InterPro"/>
</dbReference>
<dbReference type="SUPFAM" id="SSF51182">
    <property type="entry name" value="RmlC-like cupins"/>
    <property type="match status" value="1"/>
</dbReference>
<dbReference type="Proteomes" id="UP001168146">
    <property type="component" value="Unassembled WGS sequence"/>
</dbReference>
<dbReference type="OrthoDB" id="6605218at2759"/>
<dbReference type="InterPro" id="IPR011051">
    <property type="entry name" value="RmlC_Cupin_sf"/>
</dbReference>
<evidence type="ECO:0000256" key="7">
    <source>
        <dbReference type="ARBA" id="ARBA00022723"/>
    </source>
</evidence>
<proteinExistence type="inferred from homology"/>
<feature type="binding site" evidence="12">
    <location>
        <position position="271"/>
    </location>
    <ligand>
        <name>Zn(2+)</name>
        <dbReference type="ChEBI" id="CHEBI:29105"/>
    </ligand>
</feature>
<dbReference type="GO" id="GO:0005975">
    <property type="term" value="P:carbohydrate metabolic process"/>
    <property type="evidence" value="ECO:0007669"/>
    <property type="project" value="InterPro"/>
</dbReference>
<dbReference type="EC" id="5.3.1.8" evidence="5"/>
<dbReference type="Gene3D" id="2.60.120.10">
    <property type="entry name" value="Jelly Rolls"/>
    <property type="match status" value="2"/>
</dbReference>
<dbReference type="AlphaFoldDB" id="A0A4U0UNJ3"/>
<dbReference type="GO" id="GO:0009298">
    <property type="term" value="P:GDP-mannose biosynthetic process"/>
    <property type="evidence" value="ECO:0007669"/>
    <property type="project" value="UniProtKB-UniPathway"/>
</dbReference>
<dbReference type="GO" id="GO:0004476">
    <property type="term" value="F:mannose-6-phosphate isomerase activity"/>
    <property type="evidence" value="ECO:0007669"/>
    <property type="project" value="UniProtKB-EC"/>
</dbReference>
<evidence type="ECO:0000256" key="2">
    <source>
        <dbReference type="ARBA" id="ARBA00002564"/>
    </source>
</evidence>
<dbReference type="STRING" id="329885.A0A4U0UNJ3"/>
<evidence type="ECO:0000259" key="13">
    <source>
        <dbReference type="Pfam" id="PF20511"/>
    </source>
</evidence>
<dbReference type="InterPro" id="IPR001250">
    <property type="entry name" value="Man6P_Isoase-1"/>
</dbReference>
<sequence length="417" mass="46540">MAPLEPVYQLKCSCTSYPWGRQGEKSAAARLCAKQPGWVDQKDISKPFTIEDKPYAEMWMGTYPTLPSYVASTGENLQDLLDRHAEELIGDQVIEKFGSSLLPFLPKVLSISKALPLQLHPNKDLSSKLHEKHPDQFTDPNHKPEIALALGEFEAFCGFKPLEQISKLMRLDPLKKYMPSITKPDFDDQQLKAVVKKMLEADDESVKETYKAITSLSEGDFGPDTYIPKLAPRLAEQYSEADPGLLVALITMNYLVLQRGESIYIPADGIHAYLSGDIIECMARSNNVLNTGFCPRSKRDNVDLFISCLTFTPHSGEEAMLRPESFDRSQEHKTLRFAPPMSEFDMLQTTLKAREKESLGAVNGPGILLATEGTAMMKANGKEVELKEGQVYFVAQGTALEFEAGEEGFLMHMAYVE</sequence>
<dbReference type="InterPro" id="IPR046457">
    <property type="entry name" value="PMI_typeI_cat"/>
</dbReference>
<dbReference type="GO" id="GO:0005829">
    <property type="term" value="C:cytosol"/>
    <property type="evidence" value="ECO:0007669"/>
    <property type="project" value="TreeGrafter"/>
</dbReference>
<protein>
    <recommendedName>
        <fullName evidence="6">Mannose-6-phosphate isomerase</fullName>
        <ecNumber evidence="5">5.3.1.8</ecNumber>
    </recommendedName>
    <alternativeName>
        <fullName evidence="10">Phosphohexomutase</fullName>
    </alternativeName>
    <alternativeName>
        <fullName evidence="11">Phosphomannose isomerase</fullName>
    </alternativeName>
</protein>
<accession>A0A4U0UNJ3</accession>
<evidence type="ECO:0000256" key="10">
    <source>
        <dbReference type="ARBA" id="ARBA00029741"/>
    </source>
</evidence>
<dbReference type="UniPathway" id="UPA00126">
    <property type="reaction ID" value="UER00423"/>
</dbReference>
<comment type="caution">
    <text evidence="16">The sequence shown here is derived from an EMBL/GenBank/DDBJ whole genome shotgun (WGS) entry which is preliminary data.</text>
</comment>
<reference evidence="14" key="2">
    <citation type="submission" date="2021-12" db="EMBL/GenBank/DDBJ databases">
        <title>Black yeast isolated from Biological Soil Crust.</title>
        <authorList>
            <person name="Kurbessoian T."/>
        </authorList>
    </citation>
    <scope>NUCLEOTIDE SEQUENCE</scope>
    <source>
        <strain evidence="14">CCFEE 5208</strain>
    </source>
</reference>
<reference evidence="16 17" key="1">
    <citation type="submission" date="2017-03" db="EMBL/GenBank/DDBJ databases">
        <title>Genomes of endolithic fungi from Antarctica.</title>
        <authorList>
            <person name="Coleine C."/>
            <person name="Masonjones S."/>
            <person name="Stajich J.E."/>
        </authorList>
    </citation>
    <scope>NUCLEOTIDE SEQUENCE [LARGE SCALE GENOMIC DNA]</scope>
    <source>
        <strain evidence="16 17">CCFEE 5311</strain>
    </source>
</reference>
<evidence type="ECO:0000256" key="9">
    <source>
        <dbReference type="ARBA" id="ARBA00023235"/>
    </source>
</evidence>
<feature type="binding site" evidence="12">
    <location>
        <position position="120"/>
    </location>
    <ligand>
        <name>Zn(2+)</name>
        <dbReference type="ChEBI" id="CHEBI:29105"/>
    </ligand>
</feature>
<evidence type="ECO:0000256" key="4">
    <source>
        <dbReference type="ARBA" id="ARBA00010772"/>
    </source>
</evidence>
<evidence type="ECO:0000313" key="14">
    <source>
        <dbReference type="EMBL" id="KAK0327951.1"/>
    </source>
</evidence>
<comment type="catalytic activity">
    <reaction evidence="1">
        <text>D-mannose 6-phosphate = D-fructose 6-phosphate</text>
        <dbReference type="Rhea" id="RHEA:12356"/>
        <dbReference type="ChEBI" id="CHEBI:58735"/>
        <dbReference type="ChEBI" id="CHEBI:61527"/>
        <dbReference type="EC" id="5.3.1.8"/>
    </reaction>
</comment>
<evidence type="ECO:0000256" key="11">
    <source>
        <dbReference type="ARBA" id="ARBA00030762"/>
    </source>
</evidence>
<keyword evidence="7 12" id="KW-0479">Metal-binding</keyword>
<dbReference type="PIRSF" id="PIRSF001480">
    <property type="entry name" value="Mannose-6-phosphate_isomerase"/>
    <property type="match status" value="1"/>
</dbReference>
<keyword evidence="9" id="KW-0413">Isomerase</keyword>
<evidence type="ECO:0000256" key="3">
    <source>
        <dbReference type="ARBA" id="ARBA00004666"/>
    </source>
</evidence>
<dbReference type="InterPro" id="IPR014710">
    <property type="entry name" value="RmlC-like_jellyroll"/>
</dbReference>
<dbReference type="PANTHER" id="PTHR10309:SF4">
    <property type="entry name" value="MANNOSE-6-PHOSPHATE ISOMERASE"/>
    <property type="match status" value="1"/>
</dbReference>
<dbReference type="Gene3D" id="1.10.441.10">
    <property type="entry name" value="Phosphomannose Isomerase, domain 2"/>
    <property type="match status" value="1"/>
</dbReference>
<evidence type="ECO:0000256" key="12">
    <source>
        <dbReference type="PIRSR" id="PIRSR001480-2"/>
    </source>
</evidence>
<dbReference type="CDD" id="cd07011">
    <property type="entry name" value="cupin_PMI_type_I_N"/>
    <property type="match status" value="1"/>
</dbReference>
<dbReference type="PANTHER" id="PTHR10309">
    <property type="entry name" value="MANNOSE-6-PHOSPHATE ISOMERASE"/>
    <property type="match status" value="1"/>
</dbReference>
<dbReference type="NCBIfam" id="TIGR00218">
    <property type="entry name" value="manA"/>
    <property type="match status" value="1"/>
</dbReference>
<feature type="binding site" evidence="12">
    <location>
        <position position="145"/>
    </location>
    <ligand>
        <name>Zn(2+)</name>
        <dbReference type="ChEBI" id="CHEBI:29105"/>
    </ligand>
</feature>
<comment type="cofactor">
    <cofactor evidence="12">
        <name>Zn(2+)</name>
        <dbReference type="ChEBI" id="CHEBI:29105"/>
    </cofactor>
    <text evidence="12">Binds 1 zinc ion per subunit.</text>
</comment>
<keyword evidence="18" id="KW-1185">Reference proteome</keyword>
<feature type="binding site" evidence="12">
    <location>
        <position position="118"/>
    </location>
    <ligand>
        <name>Zn(2+)</name>
        <dbReference type="ChEBI" id="CHEBI:29105"/>
    </ligand>
</feature>
<name>A0A4U0UNJ3_9PEZI</name>
<evidence type="ECO:0000313" key="15">
    <source>
        <dbReference type="EMBL" id="KAK1013117.1"/>
    </source>
</evidence>
<comment type="function">
    <text evidence="2">Involved in the synthesis of the GDP-mannose and dolichol-phosphate-mannose required for a number of critical mannosyl transfer reactions.</text>
</comment>
<dbReference type="Proteomes" id="UP000310066">
    <property type="component" value="Unassembled WGS sequence"/>
</dbReference>
<dbReference type="Proteomes" id="UP001175353">
    <property type="component" value="Unassembled WGS sequence"/>
</dbReference>
<feature type="domain" description="Phosphomannose isomerase type I catalytic" evidence="13">
    <location>
        <begin position="8"/>
        <end position="162"/>
    </location>
</feature>
<dbReference type="EMBL" id="NAJP01000059">
    <property type="protein sequence ID" value="TKA36526.1"/>
    <property type="molecule type" value="Genomic_DNA"/>
</dbReference>
<evidence type="ECO:0000256" key="5">
    <source>
        <dbReference type="ARBA" id="ARBA00011956"/>
    </source>
</evidence>
<dbReference type="InterPro" id="IPR016305">
    <property type="entry name" value="Mannose-6-P_Isomerase"/>
</dbReference>
<dbReference type="Pfam" id="PF20511">
    <property type="entry name" value="PMI_typeI_cat"/>
    <property type="match status" value="1"/>
</dbReference>
<evidence type="ECO:0000313" key="16">
    <source>
        <dbReference type="EMBL" id="TKA36526.1"/>
    </source>
</evidence>
<evidence type="ECO:0000313" key="17">
    <source>
        <dbReference type="Proteomes" id="UP000310066"/>
    </source>
</evidence>
<keyword evidence="8 12" id="KW-0862">Zinc</keyword>
<comment type="similarity">
    <text evidence="4">Belongs to the mannose-6-phosphate isomerase type 1 family.</text>
</comment>
<evidence type="ECO:0000256" key="8">
    <source>
        <dbReference type="ARBA" id="ARBA00022833"/>
    </source>
</evidence>
<gene>
    <name evidence="16" type="ORF">B0A54_13528</name>
    <name evidence="14" type="ORF">LTR82_001470</name>
    <name evidence="15" type="ORF">LTR91_001427</name>
</gene>
<reference evidence="15" key="3">
    <citation type="submission" date="2023-06" db="EMBL/GenBank/DDBJ databases">
        <title>Black Yeasts Isolated from many extreme environments.</title>
        <authorList>
            <person name="Coleine C."/>
            <person name="Stajich J.E."/>
            <person name="Selbmann L."/>
        </authorList>
    </citation>
    <scope>NUCLEOTIDE SEQUENCE</scope>
    <source>
        <strain evidence="15">CCFEE 5200</strain>
    </source>
</reference>
<dbReference type="EMBL" id="JASUXU010000002">
    <property type="protein sequence ID" value="KAK0327951.1"/>
    <property type="molecule type" value="Genomic_DNA"/>
</dbReference>
<evidence type="ECO:0000313" key="18">
    <source>
        <dbReference type="Proteomes" id="UP001175353"/>
    </source>
</evidence>
<organism evidence="16 17">
    <name type="scientific">Friedmanniomyces endolithicus</name>
    <dbReference type="NCBI Taxonomy" id="329885"/>
    <lineage>
        <taxon>Eukaryota</taxon>
        <taxon>Fungi</taxon>
        <taxon>Dikarya</taxon>
        <taxon>Ascomycota</taxon>
        <taxon>Pezizomycotina</taxon>
        <taxon>Dothideomycetes</taxon>
        <taxon>Dothideomycetidae</taxon>
        <taxon>Mycosphaerellales</taxon>
        <taxon>Teratosphaeriaceae</taxon>
        <taxon>Friedmanniomyces</taxon>
    </lineage>
</organism>
<dbReference type="PRINTS" id="PR00714">
    <property type="entry name" value="MAN6PISMRASE"/>
</dbReference>
<evidence type="ECO:0000256" key="1">
    <source>
        <dbReference type="ARBA" id="ARBA00000757"/>
    </source>
</evidence>